<gene>
    <name evidence="2" type="ORF">MYCOZU2_02862</name>
    <name evidence="3" type="ORF">QRB35_21600</name>
</gene>
<dbReference type="RefSeq" id="WP_008256621.1">
    <property type="nucleotide sequence ID" value="NZ_CAAHFK010000013.1"/>
</dbReference>
<evidence type="ECO:0000313" key="4">
    <source>
        <dbReference type="Proteomes" id="UP000198286"/>
    </source>
</evidence>
<evidence type="ECO:0000313" key="5">
    <source>
        <dbReference type="Proteomes" id="UP001529272"/>
    </source>
</evidence>
<reference evidence="2 4" key="1">
    <citation type="journal article" date="2017" name="Lancet Infect. Dis.">
        <title>Global outbreak of severe Mycobacterium chimaera disease after cardiac surgery: a molecular epidemiological study.</title>
        <authorList>
            <person name="van Ingen J."/>
            <person name="Kohl T."/>
            <person name="Kranzer K."/>
            <person name="Hasse B."/>
            <person name="Keller P."/>
            <person name="Szafranska A."/>
            <person name="Hillemann D."/>
            <person name="Chand M."/>
            <person name="Schreiber P."/>
            <person name="Sommerstein R."/>
            <person name="Berger C."/>
            <person name="Genoni M."/>
            <person name="Ruegg C."/>
            <person name="Troillet N."/>
            <person name="Widmer A.F."/>
            <person name="Becker S.L."/>
            <person name="Herrmann M."/>
            <person name="Eckmanns T."/>
            <person name="Haller S."/>
            <person name="Hoeller C."/>
            <person name="Debast S.B."/>
            <person name="Wolfhagen M.J."/>
            <person name="Hopman J."/>
            <person name="Kluytmans J."/>
            <person name="Langelaar M."/>
            <person name="Notermans D.W."/>
            <person name="ten Oever J."/>
            <person name="van den Barselaar P."/>
            <person name="Vonk A.B.A."/>
            <person name="Vos M.C."/>
            <person name="Ahmed N."/>
            <person name="Brown T."/>
            <person name="Crook D."/>
            <person name="Lamagni T."/>
            <person name="Phin N."/>
            <person name="Smith E.G."/>
            <person name="Zambon M."/>
            <person name="Serr A."/>
            <person name="Goetting T."/>
            <person name="Ebner W."/>
            <person name="Thuermer A."/>
            <person name="Utpatel C."/>
            <person name="Sproer C."/>
            <person name="Bunk B."/>
            <person name="Nubel U."/>
            <person name="Bloemberg G."/>
            <person name="Bottger E."/>
            <person name="Niemann S."/>
            <person name="Wagner D."/>
            <person name="Sax H."/>
        </authorList>
    </citation>
    <scope>NUCLEOTIDE SEQUENCE [LARGE SCALE GENOMIC DNA]</scope>
    <source>
        <strain evidence="2 4">ZUERICH-2</strain>
    </source>
</reference>
<organism evidence="2 4">
    <name type="scientific">Mycobacterium intracellulare subsp. chimaera</name>
    <dbReference type="NCBI Taxonomy" id="222805"/>
    <lineage>
        <taxon>Bacteria</taxon>
        <taxon>Bacillati</taxon>
        <taxon>Actinomycetota</taxon>
        <taxon>Actinomycetes</taxon>
        <taxon>Mycobacteriales</taxon>
        <taxon>Mycobacteriaceae</taxon>
        <taxon>Mycobacterium</taxon>
        <taxon>Mycobacterium avium complex (MAC)</taxon>
    </lineage>
</organism>
<protein>
    <submittedName>
        <fullName evidence="2">Uncharacterized protein</fullName>
    </submittedName>
</protein>
<feature type="region of interest" description="Disordered" evidence="1">
    <location>
        <begin position="22"/>
        <end position="56"/>
    </location>
</feature>
<reference evidence="3" key="4">
    <citation type="submission" date="2023-06" db="EMBL/GenBank/DDBJ databases">
        <authorList>
            <person name="Spilker T."/>
        </authorList>
    </citation>
    <scope>NUCLEOTIDE SEQUENCE</scope>
    <source>
        <strain evidence="3">FLAC1071</strain>
    </source>
</reference>
<dbReference type="Proteomes" id="UP000198286">
    <property type="component" value="Chromosome"/>
</dbReference>
<keyword evidence="5" id="KW-1185">Reference proteome</keyword>
<reference evidence="3 5" key="2">
    <citation type="submission" date="2023-06" db="EMBL/GenBank/DDBJ databases">
        <title>Itaconate inhibition of nontuberculous mycobacteria.</title>
        <authorList>
            <person name="Breen P."/>
            <person name="Zimbric M."/>
            <person name="Caverly L."/>
        </authorList>
    </citation>
    <scope>NUCLEOTIDE SEQUENCE [LARGE SCALE GENOMIC DNA]</scope>
    <source>
        <strain evidence="3 5">FLAC1071</strain>
    </source>
</reference>
<evidence type="ECO:0000313" key="2">
    <source>
        <dbReference type="EMBL" id="ASL15259.1"/>
    </source>
</evidence>
<proteinExistence type="predicted"/>
<feature type="compositionally biased region" description="Basic and acidic residues" evidence="1">
    <location>
        <begin position="22"/>
        <end position="46"/>
    </location>
</feature>
<dbReference type="EMBL" id="JASZZX010000024">
    <property type="protein sequence ID" value="MDM3928607.1"/>
    <property type="molecule type" value="Genomic_DNA"/>
</dbReference>
<reference evidence="5" key="3">
    <citation type="submission" date="2023-06" db="EMBL/GenBank/DDBJ databases">
        <title>Itaconate inhibition of nontuberculous mycobacteria.</title>
        <authorList>
            <person name="Spilker T."/>
        </authorList>
    </citation>
    <scope>NUCLEOTIDE SEQUENCE [LARGE SCALE GENOMIC DNA]</scope>
    <source>
        <strain evidence="5">FLAC1071</strain>
    </source>
</reference>
<evidence type="ECO:0000256" key="1">
    <source>
        <dbReference type="SAM" id="MobiDB-lite"/>
    </source>
</evidence>
<name>A0A220YCE9_MYCIT</name>
<evidence type="ECO:0000313" key="3">
    <source>
        <dbReference type="EMBL" id="MDM3928607.1"/>
    </source>
</evidence>
<dbReference type="AlphaFoldDB" id="A0A220YCE9"/>
<dbReference type="Proteomes" id="UP001529272">
    <property type="component" value="Unassembled WGS sequence"/>
</dbReference>
<sequence length="56" mass="6225">MTKPDKDPLSRAQELENIVDRLEEKVAGDREAEDVPGKPSEREHAAVRGSDNEPPD</sequence>
<dbReference type="EMBL" id="CP015267">
    <property type="protein sequence ID" value="ASL15259.1"/>
    <property type="molecule type" value="Genomic_DNA"/>
</dbReference>
<accession>A0A220YCE9</accession>